<reference evidence="4" key="1">
    <citation type="journal article" date="2019" name="Sci. Rep.">
        <title>Draft genome of Tanacetum cinerariifolium, the natural source of mosquito coil.</title>
        <authorList>
            <person name="Yamashiro T."/>
            <person name="Shiraishi A."/>
            <person name="Satake H."/>
            <person name="Nakayama K."/>
        </authorList>
    </citation>
    <scope>NUCLEOTIDE SEQUENCE</scope>
</reference>
<feature type="transmembrane region" description="Helical" evidence="2">
    <location>
        <begin position="217"/>
        <end position="250"/>
    </location>
</feature>
<dbReference type="Pfam" id="PF03465">
    <property type="entry name" value="eRF1_3"/>
    <property type="match status" value="1"/>
</dbReference>
<feature type="region of interest" description="Disordered" evidence="1">
    <location>
        <begin position="1"/>
        <end position="34"/>
    </location>
</feature>
<organism evidence="4">
    <name type="scientific">Tanacetum cinerariifolium</name>
    <name type="common">Dalmatian daisy</name>
    <name type="synonym">Chrysanthemum cinerariifolium</name>
    <dbReference type="NCBI Taxonomy" id="118510"/>
    <lineage>
        <taxon>Eukaryota</taxon>
        <taxon>Viridiplantae</taxon>
        <taxon>Streptophyta</taxon>
        <taxon>Embryophyta</taxon>
        <taxon>Tracheophyta</taxon>
        <taxon>Spermatophyta</taxon>
        <taxon>Magnoliopsida</taxon>
        <taxon>eudicotyledons</taxon>
        <taxon>Gunneridae</taxon>
        <taxon>Pentapetalae</taxon>
        <taxon>asterids</taxon>
        <taxon>campanulids</taxon>
        <taxon>Asterales</taxon>
        <taxon>Asteraceae</taxon>
        <taxon>Asteroideae</taxon>
        <taxon>Anthemideae</taxon>
        <taxon>Anthemidinae</taxon>
        <taxon>Tanacetum</taxon>
    </lineage>
</organism>
<gene>
    <name evidence="4" type="ORF">Tci_276913</name>
</gene>
<keyword evidence="2" id="KW-0812">Transmembrane</keyword>
<keyword evidence="2" id="KW-0472">Membrane</keyword>
<dbReference type="PANTHER" id="PTHR46238">
    <property type="entry name" value="REVERSE TRANSCRIPTASE DOMAIN-CONTAINING PROTEIN"/>
    <property type="match status" value="1"/>
</dbReference>
<dbReference type="Gene3D" id="3.30.1330.30">
    <property type="match status" value="1"/>
</dbReference>
<dbReference type="InterPro" id="IPR029064">
    <property type="entry name" value="Ribosomal_eL30-like_sf"/>
</dbReference>
<dbReference type="InterPro" id="IPR005142">
    <property type="entry name" value="eRF1_3"/>
</dbReference>
<name>A0A699H7Y7_TANCI</name>
<feature type="domain" description="eRF1" evidence="3">
    <location>
        <begin position="311"/>
        <end position="344"/>
    </location>
</feature>
<dbReference type="EMBL" id="BKCJ010086830">
    <property type="protein sequence ID" value="GEX04938.1"/>
    <property type="molecule type" value="Genomic_DNA"/>
</dbReference>
<accession>A0A699H7Y7</accession>
<keyword evidence="2" id="KW-1133">Transmembrane helix</keyword>
<proteinExistence type="predicted"/>
<dbReference type="PANTHER" id="PTHR46238:SF8">
    <property type="entry name" value="ENDONUCLEASE_EXONUCLEASE_PHOSPHATASE DOMAIN-CONTAINING PROTEIN"/>
    <property type="match status" value="1"/>
</dbReference>
<dbReference type="AlphaFoldDB" id="A0A699H7Y7"/>
<comment type="caution">
    <text evidence="4">The sequence shown here is derived from an EMBL/GenBank/DDBJ whole genome shotgun (WGS) entry which is preliminary data.</text>
</comment>
<evidence type="ECO:0000259" key="3">
    <source>
        <dbReference type="Pfam" id="PF03465"/>
    </source>
</evidence>
<protein>
    <submittedName>
        <fullName evidence="4">Putative cytochrome P450</fullName>
    </submittedName>
</protein>
<sequence>MLLLEDQPRRSEDCIKEDREKQSPLGESYREKVKKGDEGIGEPIWFYAGKVHDRGNSPAAKPHREYGFSSLKKAYDSVPCELVWKTLIDKGTPRRYSRVIKDMYKGRRPAYGRLVLADHESPSDQGGSSRIENVKVDLWLRWFGHVKRRPQNAPVRRVEAMEVEGSRRRGRPKLRWKDRLKMDMKELLLFEDMTSDRNAWRDRIRISGLLCDCKLDLFVLFGRLCVFLVPFVCLVLARLLGLLMLLVALLPWRCFFFYLKHQSLCIHTLAGGTLEAVSLLSGYPRSKDRICLHFTSPIPCSGGIGYVVVVVDQHRACYGPKHVEVANERMVVETLLITDELFRVVILHLLYVTK</sequence>
<evidence type="ECO:0000256" key="2">
    <source>
        <dbReference type="SAM" id="Phobius"/>
    </source>
</evidence>
<evidence type="ECO:0000256" key="1">
    <source>
        <dbReference type="SAM" id="MobiDB-lite"/>
    </source>
</evidence>
<evidence type="ECO:0000313" key="4">
    <source>
        <dbReference type="EMBL" id="GEX04938.1"/>
    </source>
</evidence>
<dbReference type="SUPFAM" id="SSF55315">
    <property type="entry name" value="L30e-like"/>
    <property type="match status" value="1"/>
</dbReference>